<evidence type="ECO:0000313" key="12">
    <source>
        <dbReference type="EMBL" id="CRH00950.1"/>
    </source>
</evidence>
<evidence type="ECO:0000256" key="1">
    <source>
        <dbReference type="ARBA" id="ARBA00000156"/>
    </source>
</evidence>
<comment type="subcellular location">
    <subcellularLocation>
        <location evidence="2 10">Membrane</location>
        <topology evidence="2 10">Multi-pass membrane protein</topology>
    </subcellularLocation>
</comment>
<dbReference type="PANTHER" id="PTHR22936">
    <property type="entry name" value="RHOMBOID-RELATED"/>
    <property type="match status" value="1"/>
</dbReference>
<dbReference type="OMA" id="TNNHQYY"/>
<dbReference type="EC" id="3.4.21.105" evidence="10"/>
<evidence type="ECO:0000256" key="7">
    <source>
        <dbReference type="ARBA" id="ARBA00022825"/>
    </source>
</evidence>
<comment type="caution">
    <text evidence="10">Lacks conserved residue(s) required for the propagation of feature annotation.</text>
</comment>
<dbReference type="SUPFAM" id="SSF144091">
    <property type="entry name" value="Rhomboid-like"/>
    <property type="match status" value="1"/>
</dbReference>
<evidence type="ECO:0000256" key="4">
    <source>
        <dbReference type="ARBA" id="ARBA00022670"/>
    </source>
</evidence>
<evidence type="ECO:0000259" key="11">
    <source>
        <dbReference type="Pfam" id="PF01694"/>
    </source>
</evidence>
<evidence type="ECO:0000256" key="9">
    <source>
        <dbReference type="ARBA" id="ARBA00023136"/>
    </source>
</evidence>
<dbReference type="Proteomes" id="UP000220158">
    <property type="component" value="Chromosome 11"/>
</dbReference>
<keyword evidence="13" id="KW-1185">Reference proteome</keyword>
<protein>
    <recommendedName>
        <fullName evidence="10">Rhomboid-like protease</fullName>
        <ecNumber evidence="10">3.4.21.105</ecNumber>
    </recommendedName>
</protein>
<evidence type="ECO:0000313" key="13">
    <source>
        <dbReference type="Proteomes" id="UP000220158"/>
    </source>
</evidence>
<evidence type="ECO:0000256" key="3">
    <source>
        <dbReference type="ARBA" id="ARBA00009045"/>
    </source>
</evidence>
<comment type="similarity">
    <text evidence="3 10">Belongs to the peptidase S54 family.</text>
</comment>
<feature type="transmembrane region" description="Helical" evidence="10">
    <location>
        <begin position="43"/>
        <end position="73"/>
    </location>
</feature>
<dbReference type="OrthoDB" id="418595at2759"/>
<dbReference type="Gene3D" id="1.20.1540.10">
    <property type="entry name" value="Rhomboid-like"/>
    <property type="match status" value="1"/>
</dbReference>
<keyword evidence="5 10" id="KW-0812">Transmembrane</keyword>
<dbReference type="InterPro" id="IPR022764">
    <property type="entry name" value="Peptidase_S54_rhomboid_dom"/>
</dbReference>
<keyword evidence="9 10" id="KW-0472">Membrane</keyword>
<reference evidence="12 13" key="1">
    <citation type="submission" date="2015-04" db="EMBL/GenBank/DDBJ databases">
        <authorList>
            <consortium name="Pathogen Informatics"/>
        </authorList>
    </citation>
    <scope>NUCLEOTIDE SEQUENCE [LARGE SCALE GENOMIC DNA]</scope>
    <source>
        <strain evidence="12 13">SGS1</strain>
    </source>
</reference>
<dbReference type="InterPro" id="IPR035952">
    <property type="entry name" value="Rhomboid-like_sf"/>
</dbReference>
<keyword evidence="8 10" id="KW-1133">Transmembrane helix</keyword>
<dbReference type="EMBL" id="LN835306">
    <property type="protein sequence ID" value="CRH00950.1"/>
    <property type="molecule type" value="Genomic_DNA"/>
</dbReference>
<gene>
    <name evidence="12" type="primary">ROM10</name>
    <name evidence="12" type="ORF">PRELSG_1129800</name>
</gene>
<keyword evidence="7 10" id="KW-0720">Serine protease</keyword>
<dbReference type="InterPro" id="IPR002610">
    <property type="entry name" value="Peptidase_S54_rhomboid-like"/>
</dbReference>
<proteinExistence type="inferred from homology"/>
<feature type="transmembrane region" description="Helical" evidence="10">
    <location>
        <begin position="197"/>
        <end position="215"/>
    </location>
</feature>
<name>A0A1J1H836_PLARL</name>
<evidence type="ECO:0000256" key="5">
    <source>
        <dbReference type="ARBA" id="ARBA00022692"/>
    </source>
</evidence>
<dbReference type="Pfam" id="PF01694">
    <property type="entry name" value="Rhomboid"/>
    <property type="match status" value="1"/>
</dbReference>
<comment type="function">
    <text evidence="10">Serine protease involved in intramembrane proteolysis.</text>
</comment>
<keyword evidence="6 10" id="KW-0378">Hydrolase</keyword>
<organism evidence="12 13">
    <name type="scientific">Plasmodium relictum</name>
    <dbReference type="NCBI Taxonomy" id="85471"/>
    <lineage>
        <taxon>Eukaryota</taxon>
        <taxon>Sar</taxon>
        <taxon>Alveolata</taxon>
        <taxon>Apicomplexa</taxon>
        <taxon>Aconoidasida</taxon>
        <taxon>Haemosporida</taxon>
        <taxon>Plasmodiidae</taxon>
        <taxon>Plasmodium</taxon>
        <taxon>Plasmodium (Haemamoeba)</taxon>
    </lineage>
</organism>
<dbReference type="GeneID" id="39737077"/>
<dbReference type="PANTHER" id="PTHR22936:SF69">
    <property type="entry name" value="RHOMBOID-LIKE PROTEIN"/>
    <property type="match status" value="1"/>
</dbReference>
<dbReference type="GO" id="GO:0006508">
    <property type="term" value="P:proteolysis"/>
    <property type="evidence" value="ECO:0007669"/>
    <property type="project" value="UniProtKB-KW"/>
</dbReference>
<evidence type="ECO:0000256" key="2">
    <source>
        <dbReference type="ARBA" id="ARBA00004141"/>
    </source>
</evidence>
<feature type="transmembrane region" description="Helical" evidence="10">
    <location>
        <begin position="221"/>
        <end position="238"/>
    </location>
</feature>
<accession>A0A1J1H836</accession>
<comment type="catalytic activity">
    <reaction evidence="1 10">
        <text>Cleaves type-1 transmembrane domains using a catalytic dyad composed of serine and histidine that are contributed by different transmembrane domains.</text>
        <dbReference type="EC" id="3.4.21.105"/>
    </reaction>
</comment>
<dbReference type="VEuPathDB" id="PlasmoDB:PRELSG_1129800"/>
<feature type="transmembrane region" description="Helical" evidence="10">
    <location>
        <begin position="250"/>
        <end position="272"/>
    </location>
</feature>
<feature type="transmembrane region" description="Helical" evidence="10">
    <location>
        <begin position="141"/>
        <end position="161"/>
    </location>
</feature>
<feature type="transmembrane region" description="Helical" evidence="10">
    <location>
        <begin position="167"/>
        <end position="185"/>
    </location>
</feature>
<evidence type="ECO:0000256" key="10">
    <source>
        <dbReference type="RuleBase" id="RU362115"/>
    </source>
</evidence>
<evidence type="ECO:0000256" key="8">
    <source>
        <dbReference type="ARBA" id="ARBA00022989"/>
    </source>
</evidence>
<dbReference type="AlphaFoldDB" id="A0A1J1H836"/>
<sequence length="274" mass="31755">MSFQTNTSNNLNYELPYDSNLLIQKYTISFNNTFKKDIKFIQILFPLFDVSCITFYFSLFLILIFLCLDVYFFNVQRPLYINEDTLRNIGINKFYISNNYHYYKIISAALFHSNIWNLIINTYYLMNIGIIIEKNYGKLKYMLLMLFCAICGNLLTCATAKCNDIQMGISPILSGFVGIFLQEIIIHYNKIKDKLSVIGNFIFAFLSLYLMITIFPYNGNIFGNIGGLFTGISYPFIFKNDSFNNPDKKLKIAFMILIILLVSATISSIIIFKC</sequence>
<dbReference type="GO" id="GO:0004252">
    <property type="term" value="F:serine-type endopeptidase activity"/>
    <property type="evidence" value="ECO:0007669"/>
    <property type="project" value="InterPro"/>
</dbReference>
<evidence type="ECO:0000256" key="6">
    <source>
        <dbReference type="ARBA" id="ARBA00022801"/>
    </source>
</evidence>
<feature type="domain" description="Peptidase S54 rhomboid" evidence="11">
    <location>
        <begin position="101"/>
        <end position="238"/>
    </location>
</feature>
<keyword evidence="4 10" id="KW-0645">Protease</keyword>
<dbReference type="KEGG" id="prel:PRELSG_1129800"/>
<dbReference type="RefSeq" id="XP_028533951.1">
    <property type="nucleotide sequence ID" value="XM_028677576.1"/>
</dbReference>
<dbReference type="GO" id="GO:0016020">
    <property type="term" value="C:membrane"/>
    <property type="evidence" value="ECO:0007669"/>
    <property type="project" value="UniProtKB-SubCell"/>
</dbReference>